<evidence type="ECO:0000256" key="6">
    <source>
        <dbReference type="ARBA" id="ARBA00022741"/>
    </source>
</evidence>
<dbReference type="InterPro" id="IPR039421">
    <property type="entry name" value="Type_1_exporter"/>
</dbReference>
<evidence type="ECO:0000256" key="4">
    <source>
        <dbReference type="ARBA" id="ARBA00022538"/>
    </source>
</evidence>
<dbReference type="InterPro" id="IPR017871">
    <property type="entry name" value="ABC_transporter-like_CS"/>
</dbReference>
<evidence type="ECO:0000256" key="10">
    <source>
        <dbReference type="ARBA" id="ARBA00022958"/>
    </source>
</evidence>
<proteinExistence type="inferred from homology"/>
<keyword evidence="4" id="KW-0633">Potassium transport</keyword>
<dbReference type="PANTHER" id="PTHR43394">
    <property type="entry name" value="ATP-DEPENDENT PERMEASE MDL1, MITOCHONDRIAL"/>
    <property type="match status" value="1"/>
</dbReference>
<dbReference type="InterPro" id="IPR003439">
    <property type="entry name" value="ABC_transporter-like_ATP-bd"/>
</dbReference>
<feature type="transmembrane region" description="Helical" evidence="18">
    <location>
        <begin position="202"/>
        <end position="222"/>
    </location>
</feature>
<dbReference type="Gene3D" id="1.20.1560.10">
    <property type="entry name" value="ABC transporter type 1, transmembrane domain"/>
    <property type="match status" value="1"/>
</dbReference>
<sequence length="728" mass="80615">MLKLLLSGPRTCNSLQSQQQRSNLLKQSLHTYVFRRNELLDAGKSALRHRIRLQGQNWMTTGAHQQQQVVRTGERSSKVLRLLLGGSAVSVTIGYQCRRWFVHCEAPAVAVNNHRLLGQKAAGAGDGIKFDWMKFWSYLRPHLVKLIGAIMAALAVAYFNIQIPNMLGVVVNTLSKYARTNLSEIDTSTFLQEMKLPSLRLFGMYLAQAGFTFVYILLLSQIGEQMAARIRQDLFRQIIIQDLEFFDENRTGELVNRLTADVQDFKSSFKQCISQGLRSFAQLIGGGVSLFLISPQLASIALVSVPAAVAMFSFLGKSLRVLSKKSQAQSERATSVSEEALSNIRTVRSSACEFAEVELFRQETEKAAELSQQLGVGIAVFQALTNLFLNGMVLTTLVLGGHFMSNNSISAGDLMAFLVASQGVQRSLAQGSILLGSVIRGMTAGTRVFEYLSVQPKVDLKLGQIIPESEIRGEIRFENVSFTYPSRPNHPVLKNFSLVLKPGQTVALVGASGSGKSTIASLLERFYEPTGGRITIDGYELSQLSPYWLRGHLIGFIEQQPILFGTSIYENIRYGRPDASQAEVLEAAKLSQSHQFVAKLPEGYQTPVGERGIQLSGGQRQRIAIARALLKQPSVLILDEATSALDASSEAIVQKALDAAVLDRTTLVIAHRLSTIRNADVIVVLEKGRIVEMGNHDELLRKKGYYFELVKQQEREQREEQQQQRAYG</sequence>
<evidence type="ECO:0000256" key="2">
    <source>
        <dbReference type="ARBA" id="ARBA00007577"/>
    </source>
</evidence>
<dbReference type="Pfam" id="PF00664">
    <property type="entry name" value="ABC_membrane"/>
    <property type="match status" value="1"/>
</dbReference>
<dbReference type="SMART" id="SM00382">
    <property type="entry name" value="AAA"/>
    <property type="match status" value="1"/>
</dbReference>
<dbReference type="CDD" id="cd18574">
    <property type="entry name" value="ABC_6TM_ABCB8_like"/>
    <property type="match status" value="1"/>
</dbReference>
<feature type="domain" description="ABC transmembrane type-1" evidence="20">
    <location>
        <begin position="147"/>
        <end position="440"/>
    </location>
</feature>
<dbReference type="CDD" id="cd03249">
    <property type="entry name" value="ABC_MTABC3_MDL1_MDL2"/>
    <property type="match status" value="1"/>
</dbReference>
<keyword evidence="8" id="KW-0067">ATP-binding</keyword>
<evidence type="ECO:0000256" key="9">
    <source>
        <dbReference type="ARBA" id="ARBA00022946"/>
    </source>
</evidence>
<dbReference type="PROSITE" id="PS50893">
    <property type="entry name" value="ABC_TRANSPORTER_2"/>
    <property type="match status" value="1"/>
</dbReference>
<feature type="domain" description="ABC transporter" evidence="19">
    <location>
        <begin position="475"/>
        <end position="712"/>
    </location>
</feature>
<keyword evidence="7" id="KW-0999">Mitochondrion inner membrane</keyword>
<evidence type="ECO:0000256" key="5">
    <source>
        <dbReference type="ARBA" id="ARBA00022692"/>
    </source>
</evidence>
<dbReference type="InterPro" id="IPR011527">
    <property type="entry name" value="ABC1_TM_dom"/>
</dbReference>
<dbReference type="SUPFAM" id="SSF90123">
    <property type="entry name" value="ABC transporter transmembrane region"/>
    <property type="match status" value="1"/>
</dbReference>
<evidence type="ECO:0000256" key="14">
    <source>
        <dbReference type="ARBA" id="ARBA00023136"/>
    </source>
</evidence>
<dbReference type="Gene3D" id="3.40.50.300">
    <property type="entry name" value="P-loop containing nucleotide triphosphate hydrolases"/>
    <property type="match status" value="1"/>
</dbReference>
<protein>
    <recommendedName>
        <fullName evidence="15">Mitochondrial potassium channel ATP-binding subunit</fullName>
    </recommendedName>
    <alternativeName>
        <fullName evidence="17">ATP-binding cassette sub-family B member 8, mitochondrial</fullName>
    </alternativeName>
    <alternativeName>
        <fullName evidence="16">Mitochondrial sulfonylurea-receptor</fullName>
    </alternativeName>
</protein>
<keyword evidence="10" id="KW-0630">Potassium</keyword>
<evidence type="ECO:0000259" key="19">
    <source>
        <dbReference type="PROSITE" id="PS50893"/>
    </source>
</evidence>
<keyword evidence="9" id="KW-0809">Transit peptide</keyword>
<keyword evidence="3" id="KW-0813">Transport</keyword>
<keyword evidence="13" id="KW-0496">Mitochondrion</keyword>
<keyword evidence="5 18" id="KW-0812">Transmembrane</keyword>
<evidence type="ECO:0000256" key="1">
    <source>
        <dbReference type="ARBA" id="ARBA00004448"/>
    </source>
</evidence>
<dbReference type="Proteomes" id="UP000069940">
    <property type="component" value="Unassembled WGS sequence"/>
</dbReference>
<evidence type="ECO:0000256" key="15">
    <source>
        <dbReference type="ARBA" id="ARBA00040439"/>
    </source>
</evidence>
<comment type="similarity">
    <text evidence="2">Belongs to the ABC transporter superfamily. ABCB family. Multidrug resistance exporter (TC 3.A.1.201) subfamily.</text>
</comment>
<comment type="subcellular location">
    <subcellularLocation>
        <location evidence="1">Mitochondrion inner membrane</location>
        <topology evidence="1">Multi-pass membrane protein</topology>
    </subcellularLocation>
</comment>
<reference evidence="21" key="2">
    <citation type="submission" date="2025-05" db="UniProtKB">
        <authorList>
            <consortium name="EnsemblMetazoa"/>
        </authorList>
    </citation>
    <scope>IDENTIFICATION</scope>
    <source>
        <strain evidence="21">Foshan</strain>
    </source>
</reference>
<name>A0ABM1YUA5_AEDAL</name>
<evidence type="ECO:0000259" key="20">
    <source>
        <dbReference type="PROSITE" id="PS50929"/>
    </source>
</evidence>
<dbReference type="InterPro" id="IPR027417">
    <property type="entry name" value="P-loop_NTPase"/>
</dbReference>
<evidence type="ECO:0000313" key="22">
    <source>
        <dbReference type="Proteomes" id="UP000069940"/>
    </source>
</evidence>
<dbReference type="GeneID" id="109415747"/>
<dbReference type="EnsemblMetazoa" id="AALFPA23_012213.R17450">
    <property type="protein sequence ID" value="AALFPA23_012213.P17450"/>
    <property type="gene ID" value="AALFPA23_012213"/>
</dbReference>
<evidence type="ECO:0000256" key="12">
    <source>
        <dbReference type="ARBA" id="ARBA00023065"/>
    </source>
</evidence>
<keyword evidence="22" id="KW-1185">Reference proteome</keyword>
<dbReference type="PROSITE" id="PS00211">
    <property type="entry name" value="ABC_TRANSPORTER_1"/>
    <property type="match status" value="1"/>
</dbReference>
<keyword evidence="6" id="KW-0547">Nucleotide-binding</keyword>
<evidence type="ECO:0000256" key="11">
    <source>
        <dbReference type="ARBA" id="ARBA00022989"/>
    </source>
</evidence>
<organism evidence="21 22">
    <name type="scientific">Aedes albopictus</name>
    <name type="common">Asian tiger mosquito</name>
    <name type="synonym">Stegomyia albopicta</name>
    <dbReference type="NCBI Taxonomy" id="7160"/>
    <lineage>
        <taxon>Eukaryota</taxon>
        <taxon>Metazoa</taxon>
        <taxon>Ecdysozoa</taxon>
        <taxon>Arthropoda</taxon>
        <taxon>Hexapoda</taxon>
        <taxon>Insecta</taxon>
        <taxon>Pterygota</taxon>
        <taxon>Neoptera</taxon>
        <taxon>Endopterygota</taxon>
        <taxon>Diptera</taxon>
        <taxon>Nematocera</taxon>
        <taxon>Culicoidea</taxon>
        <taxon>Culicidae</taxon>
        <taxon>Culicinae</taxon>
        <taxon>Aedini</taxon>
        <taxon>Aedes</taxon>
        <taxon>Stegomyia</taxon>
    </lineage>
</organism>
<dbReference type="PROSITE" id="PS50929">
    <property type="entry name" value="ABC_TM1F"/>
    <property type="match status" value="1"/>
</dbReference>
<evidence type="ECO:0000256" key="17">
    <source>
        <dbReference type="ARBA" id="ARBA00042968"/>
    </source>
</evidence>
<evidence type="ECO:0000313" key="21">
    <source>
        <dbReference type="EnsemblMetazoa" id="AALFPA23_012213.P17450"/>
    </source>
</evidence>
<dbReference type="InterPro" id="IPR003593">
    <property type="entry name" value="AAA+_ATPase"/>
</dbReference>
<evidence type="ECO:0000256" key="7">
    <source>
        <dbReference type="ARBA" id="ARBA00022792"/>
    </source>
</evidence>
<dbReference type="Pfam" id="PF00005">
    <property type="entry name" value="ABC_tran"/>
    <property type="match status" value="1"/>
</dbReference>
<dbReference type="SUPFAM" id="SSF52540">
    <property type="entry name" value="P-loop containing nucleoside triphosphate hydrolases"/>
    <property type="match status" value="1"/>
</dbReference>
<keyword evidence="14 18" id="KW-0472">Membrane</keyword>
<evidence type="ECO:0000256" key="16">
    <source>
        <dbReference type="ARBA" id="ARBA00041416"/>
    </source>
</evidence>
<dbReference type="InterPro" id="IPR036640">
    <property type="entry name" value="ABC1_TM_sf"/>
</dbReference>
<keyword evidence="12" id="KW-0406">Ion transport</keyword>
<feature type="transmembrane region" description="Helical" evidence="18">
    <location>
        <begin position="143"/>
        <end position="161"/>
    </location>
</feature>
<keyword evidence="11 18" id="KW-1133">Transmembrane helix</keyword>
<dbReference type="PANTHER" id="PTHR43394:SF17">
    <property type="entry name" value="MITOCHONDRIAL POTASSIUM CHANNEL ATP-BINDING SUBUNIT"/>
    <property type="match status" value="1"/>
</dbReference>
<feature type="transmembrane region" description="Helical" evidence="18">
    <location>
        <begin position="299"/>
        <end position="316"/>
    </location>
</feature>
<evidence type="ECO:0000256" key="18">
    <source>
        <dbReference type="SAM" id="Phobius"/>
    </source>
</evidence>
<dbReference type="RefSeq" id="XP_019545233.2">
    <property type="nucleotide sequence ID" value="XM_019689688.3"/>
</dbReference>
<evidence type="ECO:0000256" key="8">
    <source>
        <dbReference type="ARBA" id="ARBA00022840"/>
    </source>
</evidence>
<evidence type="ECO:0000256" key="13">
    <source>
        <dbReference type="ARBA" id="ARBA00023128"/>
    </source>
</evidence>
<accession>A0ABM1YUA5</accession>
<evidence type="ECO:0000256" key="3">
    <source>
        <dbReference type="ARBA" id="ARBA00022448"/>
    </source>
</evidence>
<reference evidence="22" key="1">
    <citation type="journal article" date="2015" name="Proc. Natl. Acad. Sci. U.S.A.">
        <title>Genome sequence of the Asian Tiger mosquito, Aedes albopictus, reveals insights into its biology, genetics, and evolution.</title>
        <authorList>
            <person name="Chen X.G."/>
            <person name="Jiang X."/>
            <person name="Gu J."/>
            <person name="Xu M."/>
            <person name="Wu Y."/>
            <person name="Deng Y."/>
            <person name="Zhang C."/>
            <person name="Bonizzoni M."/>
            <person name="Dermauw W."/>
            <person name="Vontas J."/>
            <person name="Armbruster P."/>
            <person name="Huang X."/>
            <person name="Yang Y."/>
            <person name="Zhang H."/>
            <person name="He W."/>
            <person name="Peng H."/>
            <person name="Liu Y."/>
            <person name="Wu K."/>
            <person name="Chen J."/>
            <person name="Lirakis M."/>
            <person name="Topalis P."/>
            <person name="Van Leeuwen T."/>
            <person name="Hall A.B."/>
            <person name="Jiang X."/>
            <person name="Thorpe C."/>
            <person name="Mueller R.L."/>
            <person name="Sun C."/>
            <person name="Waterhouse R.M."/>
            <person name="Yan G."/>
            <person name="Tu Z.J."/>
            <person name="Fang X."/>
            <person name="James A.A."/>
        </authorList>
    </citation>
    <scope>NUCLEOTIDE SEQUENCE [LARGE SCALE GENOMIC DNA]</scope>
    <source>
        <strain evidence="22">Foshan</strain>
    </source>
</reference>